<dbReference type="RefSeq" id="WP_135620407.1">
    <property type="nucleotide sequence ID" value="NZ_RQGG01000043.1"/>
</dbReference>
<dbReference type="Gene3D" id="3.30.70.1070">
    <property type="entry name" value="Sporulation related repeat"/>
    <property type="match status" value="1"/>
</dbReference>
<organism evidence="4 5">
    <name type="scientific">Leptospira kemamanensis</name>
    <dbReference type="NCBI Taxonomy" id="2484942"/>
    <lineage>
        <taxon>Bacteria</taxon>
        <taxon>Pseudomonadati</taxon>
        <taxon>Spirochaetota</taxon>
        <taxon>Spirochaetia</taxon>
        <taxon>Leptospirales</taxon>
        <taxon>Leptospiraceae</taxon>
        <taxon>Leptospira</taxon>
    </lineage>
</organism>
<comment type="caution">
    <text evidence="4">The sequence shown here is derived from an EMBL/GenBank/DDBJ whole genome shotgun (WGS) entry which is preliminary data.</text>
</comment>
<proteinExistence type="predicted"/>
<evidence type="ECO:0000259" key="3">
    <source>
        <dbReference type="PROSITE" id="PS51724"/>
    </source>
</evidence>
<keyword evidence="5" id="KW-1185">Reference proteome</keyword>
<protein>
    <submittedName>
        <fullName evidence="4">SPOR domain-containing protein</fullName>
    </submittedName>
</protein>
<keyword evidence="2" id="KW-1133">Transmembrane helix</keyword>
<feature type="domain" description="SPOR" evidence="3">
    <location>
        <begin position="181"/>
        <end position="263"/>
    </location>
</feature>
<accession>A0A4R9JLL7</accession>
<feature type="region of interest" description="Disordered" evidence="1">
    <location>
        <begin position="41"/>
        <end position="180"/>
    </location>
</feature>
<sequence>MKERVFYVINLDKQRIGVLSLFLFALFFSIFFLGVSVGKGKSEETQNRGIPSSNQVQMETAGANLPSTDGTPKKSEESITADTQGAQVASSLVQGTKPKETISSQEIPMADIGNHPYYMETSTAKDEEEERKQQVVDLTKSKEQRSTYVPKEEKLKNISHVSKPKEKSKQSSHVVPKSISGNEGKQYTIQLAAFTNRKSAETFLSQLQADNQGKLKAKSFIMVKNGYFVVQLGKSKDKDSLQRILSKTVMPKEIKAKAMIIQYQPLS</sequence>
<dbReference type="GO" id="GO:0042834">
    <property type="term" value="F:peptidoglycan binding"/>
    <property type="evidence" value="ECO:0007669"/>
    <property type="project" value="InterPro"/>
</dbReference>
<gene>
    <name evidence="4" type="ORF">EHQ59_14755</name>
</gene>
<evidence type="ECO:0000256" key="2">
    <source>
        <dbReference type="SAM" id="Phobius"/>
    </source>
</evidence>
<dbReference type="EMBL" id="RQGG01000043">
    <property type="protein sequence ID" value="TGL48735.1"/>
    <property type="molecule type" value="Genomic_DNA"/>
</dbReference>
<dbReference type="SUPFAM" id="SSF110997">
    <property type="entry name" value="Sporulation related repeat"/>
    <property type="match status" value="1"/>
</dbReference>
<dbReference type="InterPro" id="IPR007730">
    <property type="entry name" value="SPOR-like_dom"/>
</dbReference>
<evidence type="ECO:0000313" key="5">
    <source>
        <dbReference type="Proteomes" id="UP000297609"/>
    </source>
</evidence>
<dbReference type="AlphaFoldDB" id="A0A4R9JLL7"/>
<reference evidence="4" key="1">
    <citation type="journal article" date="2019" name="PLoS Negl. Trop. Dis.">
        <title>Revisiting the worldwide diversity of Leptospira species in the environment.</title>
        <authorList>
            <person name="Vincent A.T."/>
            <person name="Schiettekatte O."/>
            <person name="Bourhy P."/>
            <person name="Veyrier F.J."/>
            <person name="Picardeau M."/>
        </authorList>
    </citation>
    <scope>NUCLEOTIDE SEQUENCE [LARGE SCALE GENOMIC DNA]</scope>
    <source>
        <strain evidence="4">201702454</strain>
    </source>
</reference>
<dbReference type="PROSITE" id="PS51724">
    <property type="entry name" value="SPOR"/>
    <property type="match status" value="1"/>
</dbReference>
<feature type="compositionally biased region" description="Polar residues" evidence="1">
    <location>
        <begin position="47"/>
        <end position="58"/>
    </location>
</feature>
<dbReference type="InterPro" id="IPR036680">
    <property type="entry name" value="SPOR-like_sf"/>
</dbReference>
<dbReference type="Proteomes" id="UP000297609">
    <property type="component" value="Unassembled WGS sequence"/>
</dbReference>
<feature type="compositionally biased region" description="Basic and acidic residues" evidence="1">
    <location>
        <begin position="130"/>
        <end position="156"/>
    </location>
</feature>
<feature type="compositionally biased region" description="Polar residues" evidence="1">
    <location>
        <begin position="78"/>
        <end position="94"/>
    </location>
</feature>
<dbReference type="OrthoDB" id="345947at2"/>
<keyword evidence="2" id="KW-0812">Transmembrane</keyword>
<dbReference type="Pfam" id="PF05036">
    <property type="entry name" value="SPOR"/>
    <property type="match status" value="1"/>
</dbReference>
<evidence type="ECO:0000313" key="4">
    <source>
        <dbReference type="EMBL" id="TGL48735.1"/>
    </source>
</evidence>
<name>A0A4R9JLL7_9LEPT</name>
<keyword evidence="2" id="KW-0472">Membrane</keyword>
<evidence type="ECO:0000256" key="1">
    <source>
        <dbReference type="SAM" id="MobiDB-lite"/>
    </source>
</evidence>
<feature type="transmembrane region" description="Helical" evidence="2">
    <location>
        <begin position="16"/>
        <end position="38"/>
    </location>
</feature>